<accession>A0A2U3QHM6</accession>
<evidence type="ECO:0000256" key="5">
    <source>
        <dbReference type="ARBA" id="ARBA00023136"/>
    </source>
</evidence>
<evidence type="ECO:0000256" key="1">
    <source>
        <dbReference type="ARBA" id="ARBA00004651"/>
    </source>
</evidence>
<evidence type="ECO:0000313" key="9">
    <source>
        <dbReference type="Proteomes" id="UP000245125"/>
    </source>
</evidence>
<sequence length="350" mass="38524">MHVIPEWLELICLAFCIGVIACRLWFFPPAIQDKYSYQENFVSRMWTLFCYGLAVLIAGSVAELLSRTAEMSGQPFPAFFQALPTVLFRTHYGKVWLIRIAALLLLALSKTAVKYRDKPAFLLLMLLLGLIVSMTASASGHASDAGDFSLPEIMDWFHLLGASLWGGGLMVLSIFILPDLTGGKNPPPALIAVVASRFSAIAGFAVAIVAATALYNAWIYVGGINALLKAPYGRVVLTKIILFFILINLGAFNRYVSVPLLQEQAGVSLERRGIFTRIALRFFPRLQPVESGNQILIRFMRSVRVEALLIVGVLLCAALLRHEIPARHLSHLGHIGGADQPMQHHNPSDM</sequence>
<feature type="transmembrane region" description="Helical" evidence="6">
    <location>
        <begin position="303"/>
        <end position="320"/>
    </location>
</feature>
<evidence type="ECO:0000256" key="4">
    <source>
        <dbReference type="ARBA" id="ARBA00022989"/>
    </source>
</evidence>
<dbReference type="Pfam" id="PF05425">
    <property type="entry name" value="CopD"/>
    <property type="match status" value="1"/>
</dbReference>
<organism evidence="8 9">
    <name type="scientific">Candidatus Sulfobium mesophilum</name>
    <dbReference type="NCBI Taxonomy" id="2016548"/>
    <lineage>
        <taxon>Bacteria</taxon>
        <taxon>Pseudomonadati</taxon>
        <taxon>Nitrospirota</taxon>
        <taxon>Nitrospiria</taxon>
        <taxon>Nitrospirales</taxon>
        <taxon>Nitrospiraceae</taxon>
        <taxon>Candidatus Sulfobium</taxon>
    </lineage>
</organism>
<feature type="transmembrane region" description="Helical" evidence="6">
    <location>
        <begin position="120"/>
        <end position="136"/>
    </location>
</feature>
<dbReference type="EMBL" id="OUUY01000084">
    <property type="protein sequence ID" value="SPQ00917.1"/>
    <property type="molecule type" value="Genomic_DNA"/>
</dbReference>
<keyword evidence="5 6" id="KW-0472">Membrane</keyword>
<keyword evidence="4 6" id="KW-1133">Transmembrane helix</keyword>
<dbReference type="PANTHER" id="PTHR34820">
    <property type="entry name" value="INNER MEMBRANE PROTEIN YEBZ"/>
    <property type="match status" value="1"/>
</dbReference>
<reference evidence="9" key="1">
    <citation type="submission" date="2018-03" db="EMBL/GenBank/DDBJ databases">
        <authorList>
            <person name="Zecchin S."/>
        </authorList>
    </citation>
    <scope>NUCLEOTIDE SEQUENCE [LARGE SCALE GENOMIC DNA]</scope>
</reference>
<gene>
    <name evidence="8" type="ORF">NBG4_380005</name>
</gene>
<feature type="transmembrane region" description="Helical" evidence="6">
    <location>
        <begin position="46"/>
        <end position="66"/>
    </location>
</feature>
<dbReference type="InterPro" id="IPR008457">
    <property type="entry name" value="Cu-R_CopD_dom"/>
</dbReference>
<keyword evidence="3 6" id="KW-0812">Transmembrane</keyword>
<evidence type="ECO:0000256" key="2">
    <source>
        <dbReference type="ARBA" id="ARBA00022475"/>
    </source>
</evidence>
<evidence type="ECO:0000313" key="8">
    <source>
        <dbReference type="EMBL" id="SPQ00917.1"/>
    </source>
</evidence>
<dbReference type="OrthoDB" id="5793256at2"/>
<proteinExistence type="predicted"/>
<feature type="transmembrane region" description="Helical" evidence="6">
    <location>
        <begin position="156"/>
        <end position="177"/>
    </location>
</feature>
<feature type="transmembrane region" description="Helical" evidence="6">
    <location>
        <begin position="235"/>
        <end position="252"/>
    </location>
</feature>
<dbReference type="AlphaFoldDB" id="A0A2U3QHM6"/>
<evidence type="ECO:0000256" key="6">
    <source>
        <dbReference type="SAM" id="Phobius"/>
    </source>
</evidence>
<protein>
    <recommendedName>
        <fullName evidence="7">Copper resistance protein D domain-containing protein</fullName>
    </recommendedName>
</protein>
<dbReference type="GO" id="GO:0006825">
    <property type="term" value="P:copper ion transport"/>
    <property type="evidence" value="ECO:0007669"/>
    <property type="project" value="InterPro"/>
</dbReference>
<feature type="transmembrane region" description="Helical" evidence="6">
    <location>
        <begin position="189"/>
        <end position="215"/>
    </location>
</feature>
<feature type="transmembrane region" description="Helical" evidence="6">
    <location>
        <begin position="86"/>
        <end position="108"/>
    </location>
</feature>
<dbReference type="InterPro" id="IPR032694">
    <property type="entry name" value="CopC/D"/>
</dbReference>
<keyword evidence="2" id="KW-1003">Cell membrane</keyword>
<evidence type="ECO:0000259" key="7">
    <source>
        <dbReference type="Pfam" id="PF05425"/>
    </source>
</evidence>
<feature type="transmembrane region" description="Helical" evidence="6">
    <location>
        <begin position="6"/>
        <end position="26"/>
    </location>
</feature>
<name>A0A2U3QHM6_9BACT</name>
<dbReference type="Proteomes" id="UP000245125">
    <property type="component" value="Unassembled WGS sequence"/>
</dbReference>
<evidence type="ECO:0000256" key="3">
    <source>
        <dbReference type="ARBA" id="ARBA00022692"/>
    </source>
</evidence>
<dbReference type="PANTHER" id="PTHR34820:SF4">
    <property type="entry name" value="INNER MEMBRANE PROTEIN YEBZ"/>
    <property type="match status" value="1"/>
</dbReference>
<feature type="domain" description="Copper resistance protein D" evidence="7">
    <location>
        <begin position="194"/>
        <end position="320"/>
    </location>
</feature>
<dbReference type="GO" id="GO:0005886">
    <property type="term" value="C:plasma membrane"/>
    <property type="evidence" value="ECO:0007669"/>
    <property type="project" value="UniProtKB-SubCell"/>
</dbReference>
<comment type="subcellular location">
    <subcellularLocation>
        <location evidence="1">Cell membrane</location>
        <topology evidence="1">Multi-pass membrane protein</topology>
    </subcellularLocation>
</comment>
<keyword evidence="9" id="KW-1185">Reference proteome</keyword>